<reference evidence="3" key="1">
    <citation type="submission" date="2021-01" db="EMBL/GenBank/DDBJ databases">
        <title>Whole genome shotgun sequence of Actinocatenispora rupis NBRC 107355.</title>
        <authorList>
            <person name="Komaki H."/>
            <person name="Tamura T."/>
        </authorList>
    </citation>
    <scope>NUCLEOTIDE SEQUENCE</scope>
    <source>
        <strain evidence="3">NBRC 107355</strain>
    </source>
</reference>
<dbReference type="SUPFAM" id="SSF55729">
    <property type="entry name" value="Acyl-CoA N-acyltransferases (Nat)"/>
    <property type="match status" value="1"/>
</dbReference>
<evidence type="ECO:0000313" key="4">
    <source>
        <dbReference type="Proteomes" id="UP000612808"/>
    </source>
</evidence>
<name>A0A8J3JIV3_9ACTN</name>
<dbReference type="Pfam" id="PF14542">
    <property type="entry name" value="Acetyltransf_CG"/>
    <property type="match status" value="1"/>
</dbReference>
<dbReference type="CDD" id="cd04301">
    <property type="entry name" value="NAT_SF"/>
    <property type="match status" value="1"/>
</dbReference>
<evidence type="ECO:0000313" key="3">
    <source>
        <dbReference type="EMBL" id="GID15783.1"/>
    </source>
</evidence>
<dbReference type="AlphaFoldDB" id="A0A8J3JIV3"/>
<evidence type="ECO:0000259" key="2">
    <source>
        <dbReference type="PROSITE" id="PS51729"/>
    </source>
</evidence>
<dbReference type="EMBL" id="BOMB01000047">
    <property type="protein sequence ID" value="GID15783.1"/>
    <property type="molecule type" value="Genomic_DNA"/>
</dbReference>
<dbReference type="InterPro" id="IPR016181">
    <property type="entry name" value="Acyl_CoA_acyltransferase"/>
</dbReference>
<feature type="domain" description="N-acetyltransferase" evidence="1">
    <location>
        <begin position="1"/>
        <end position="98"/>
    </location>
</feature>
<sequence>MTSTVVDRPDTTRYEIRVDDATAGFVEYHLFRDEIAFLHTEIDPAYEGKGLGSQLARYVLDAARERHLAVLPYCPFIRGWMTRHPEYLDLVPDGQRARFGL</sequence>
<dbReference type="Proteomes" id="UP000612808">
    <property type="component" value="Unassembled WGS sequence"/>
</dbReference>
<dbReference type="Gene3D" id="3.40.630.30">
    <property type="match status" value="1"/>
</dbReference>
<organism evidence="3 4">
    <name type="scientific">Actinocatenispora rupis</name>
    <dbReference type="NCBI Taxonomy" id="519421"/>
    <lineage>
        <taxon>Bacteria</taxon>
        <taxon>Bacillati</taxon>
        <taxon>Actinomycetota</taxon>
        <taxon>Actinomycetes</taxon>
        <taxon>Micromonosporales</taxon>
        <taxon>Micromonosporaceae</taxon>
        <taxon>Actinocatenispora</taxon>
    </lineage>
</organism>
<dbReference type="PANTHER" id="PTHR31435:SF10">
    <property type="entry name" value="BSR4717 PROTEIN"/>
    <property type="match status" value="1"/>
</dbReference>
<dbReference type="PROSITE" id="PS51729">
    <property type="entry name" value="GNAT_YJDJ"/>
    <property type="match status" value="1"/>
</dbReference>
<dbReference type="InterPro" id="IPR000182">
    <property type="entry name" value="GNAT_dom"/>
</dbReference>
<dbReference type="GO" id="GO:0016747">
    <property type="term" value="F:acyltransferase activity, transferring groups other than amino-acyl groups"/>
    <property type="evidence" value="ECO:0007669"/>
    <property type="project" value="InterPro"/>
</dbReference>
<comment type="caution">
    <text evidence="3">The sequence shown here is derived from an EMBL/GenBank/DDBJ whole genome shotgun (WGS) entry which is preliminary data.</text>
</comment>
<proteinExistence type="predicted"/>
<dbReference type="PROSITE" id="PS51186">
    <property type="entry name" value="GNAT"/>
    <property type="match status" value="1"/>
</dbReference>
<feature type="domain" description="N-acetyltransferase" evidence="2">
    <location>
        <begin position="6"/>
        <end position="92"/>
    </location>
</feature>
<evidence type="ECO:0000259" key="1">
    <source>
        <dbReference type="PROSITE" id="PS51186"/>
    </source>
</evidence>
<dbReference type="InterPro" id="IPR045057">
    <property type="entry name" value="Gcn5-rel_NAT"/>
</dbReference>
<dbReference type="PANTHER" id="PTHR31435">
    <property type="entry name" value="PROTEIN NATD1"/>
    <property type="match status" value="1"/>
</dbReference>
<accession>A0A8J3JIV3</accession>
<keyword evidence="4" id="KW-1185">Reference proteome</keyword>
<protein>
    <submittedName>
        <fullName evidence="3">N-acetyltransferase</fullName>
    </submittedName>
</protein>
<dbReference type="InterPro" id="IPR031165">
    <property type="entry name" value="GNAT_YJDJ"/>
</dbReference>
<gene>
    <name evidence="3" type="ORF">Aru02nite_66720</name>
</gene>
<dbReference type="RefSeq" id="WP_203664220.1">
    <property type="nucleotide sequence ID" value="NZ_BAAAZM010000025.1"/>
</dbReference>